<feature type="non-terminal residue" evidence="1">
    <location>
        <position position="167"/>
    </location>
</feature>
<protein>
    <submittedName>
        <fullName evidence="1">Uncharacterized protein</fullName>
    </submittedName>
</protein>
<sequence length="167" mass="18328">MKPRFTITEADALLALPRPDTKAMTDRTEEERQAIDNRVGALVALLEGAPILQVATTYSIYPKTLRRMLDLCAKPAFNGGIHGFAVCIPGARLVDPQPRHTGLPPRGRAHAMTQLILAIPELGALVTKFKGEVPTRTRTSPAFERLYAHIKRMLKGMGLGDCYPLDV</sequence>
<evidence type="ECO:0000313" key="2">
    <source>
        <dbReference type="Proteomes" id="UP001637990"/>
    </source>
</evidence>
<dbReference type="EMBL" id="JBJGBS010000248">
    <property type="protein sequence ID" value="MFO3707530.1"/>
    <property type="molecule type" value="Genomic_DNA"/>
</dbReference>
<proteinExistence type="predicted"/>
<reference evidence="1 2" key="1">
    <citation type="submission" date="2024-11" db="EMBL/GenBank/DDBJ databases">
        <title>Genome sequencing of Xanthomonas codiaei.</title>
        <authorList>
            <person name="Studholme D.J."/>
        </authorList>
    </citation>
    <scope>NUCLEOTIDE SEQUENCE [LARGE SCALE GENOMIC DNA]</scope>
    <source>
        <strain evidence="1 2">NCPPB 4350</strain>
    </source>
</reference>
<keyword evidence="2" id="KW-1185">Reference proteome</keyword>
<comment type="caution">
    <text evidence="1">The sequence shown here is derived from an EMBL/GenBank/DDBJ whole genome shotgun (WGS) entry which is preliminary data.</text>
</comment>
<name>A0ABW9MTH5_9XANT</name>
<accession>A0ABW9MTH5</accession>
<evidence type="ECO:0000313" key="1">
    <source>
        <dbReference type="EMBL" id="MFO3707530.1"/>
    </source>
</evidence>
<gene>
    <name evidence="1" type="ORF">ACI6Q5_21760</name>
</gene>
<dbReference type="Proteomes" id="UP001637990">
    <property type="component" value="Unassembled WGS sequence"/>
</dbReference>
<organism evidence="1 2">
    <name type="scientific">Xanthomonas codiaei</name>
    <dbReference type="NCBI Taxonomy" id="56463"/>
    <lineage>
        <taxon>Bacteria</taxon>
        <taxon>Pseudomonadati</taxon>
        <taxon>Pseudomonadota</taxon>
        <taxon>Gammaproteobacteria</taxon>
        <taxon>Lysobacterales</taxon>
        <taxon>Lysobacteraceae</taxon>
        <taxon>Xanthomonas</taxon>
    </lineage>
</organism>